<evidence type="ECO:0000313" key="4">
    <source>
        <dbReference type="Proteomes" id="UP000184121"/>
    </source>
</evidence>
<dbReference type="AlphaFoldDB" id="A0A1M7BCN7"/>
<dbReference type="OrthoDB" id="1090267at2"/>
<dbReference type="Gene3D" id="2.130.10.10">
    <property type="entry name" value="YVTN repeat-like/Quinoprotein amine dehydrogenase"/>
    <property type="match status" value="2"/>
</dbReference>
<evidence type="ECO:0000313" key="3">
    <source>
        <dbReference type="EMBL" id="SHL52687.1"/>
    </source>
</evidence>
<feature type="transmembrane region" description="Helical" evidence="1">
    <location>
        <begin position="739"/>
        <end position="760"/>
    </location>
</feature>
<feature type="domain" description="HTH luxR-type" evidence="2">
    <location>
        <begin position="896"/>
        <end position="953"/>
    </location>
</feature>
<dbReference type="InterPro" id="IPR036388">
    <property type="entry name" value="WH-like_DNA-bd_sf"/>
</dbReference>
<dbReference type="InterPro" id="IPR013783">
    <property type="entry name" value="Ig-like_fold"/>
</dbReference>
<dbReference type="Pfam" id="PF00196">
    <property type="entry name" value="GerE"/>
    <property type="match status" value="1"/>
</dbReference>
<dbReference type="CDD" id="cd00146">
    <property type="entry name" value="PKD"/>
    <property type="match status" value="1"/>
</dbReference>
<accession>A0A1M7BCN7</accession>
<name>A0A1M7BCN7_9FLAO</name>
<evidence type="ECO:0000259" key="2">
    <source>
        <dbReference type="SMART" id="SM00421"/>
    </source>
</evidence>
<keyword evidence="4" id="KW-1185">Reference proteome</keyword>
<dbReference type="Gene3D" id="1.10.10.10">
    <property type="entry name" value="Winged helix-like DNA-binding domain superfamily/Winged helix DNA-binding domain"/>
    <property type="match status" value="1"/>
</dbReference>
<dbReference type="RefSeq" id="WP_072970459.1">
    <property type="nucleotide sequence ID" value="NZ_FRBY01000001.1"/>
</dbReference>
<dbReference type="GO" id="GO:0006355">
    <property type="term" value="P:regulation of DNA-templated transcription"/>
    <property type="evidence" value="ECO:0007669"/>
    <property type="project" value="InterPro"/>
</dbReference>
<proteinExistence type="predicted"/>
<reference evidence="4" key="1">
    <citation type="submission" date="2016-11" db="EMBL/GenBank/DDBJ databases">
        <authorList>
            <person name="Varghese N."/>
            <person name="Submissions S."/>
        </authorList>
    </citation>
    <scope>NUCLEOTIDE SEQUENCE [LARGE SCALE GENOMIC DNA]</scope>
    <source>
        <strain evidence="4">DSM 1811</strain>
    </source>
</reference>
<keyword evidence="1" id="KW-0472">Membrane</keyword>
<dbReference type="InterPro" id="IPR011047">
    <property type="entry name" value="Quinoprotein_ADH-like_sf"/>
</dbReference>
<dbReference type="InterPro" id="IPR015943">
    <property type="entry name" value="WD40/YVTN_repeat-like_dom_sf"/>
</dbReference>
<keyword evidence="1" id="KW-0812">Transmembrane</keyword>
<keyword evidence="1" id="KW-1133">Transmembrane helix</keyword>
<gene>
    <name evidence="3" type="ORF">SAMN05444366_1013</name>
</gene>
<dbReference type="SUPFAM" id="SSF50998">
    <property type="entry name" value="Quinoprotein alcohol dehydrogenase-like"/>
    <property type="match status" value="1"/>
</dbReference>
<dbReference type="Proteomes" id="UP000184121">
    <property type="component" value="Unassembled WGS sequence"/>
</dbReference>
<sequence>MKLIKSYFIIIFFTLFTTPFFGQVKGIGLPDVRNYKRNEYKGGTQNWNIGQDKNGNLYFANNNGLLQFDGSSWRKYPLPNLTSVRCLKIDDSGKIYVGGYNEFGYFQPNEKGKLKYTSLAKRVDKSKIKIIDFIWKIHTLNNQTIFQSFARAYIFKDGKLTILKAPKRFQFSFVVSNKLYFQDIEKGILEYRNGKLYALPNTTSLNNTEVWGMYALNKNKTLIITLEKGLFIYENNTVKPWNTEANNFVKKNNSLGGVTIKNNFIVLNSVLDGIAICDFDGKIIQHINRKKGLQNNTVLTSFIDNKNNLWLGLDNGIAFINEGSPFTYFGFSYDISTVYASVIHQGNLYVATNQGVFYHAWNGSFKEDTFKLVEGTTAQSWNVQIIDNELICSNNRGALVIKGGRVTNTIDSKGYFGFKNIPNRPGFFIGSNYDGFAIFQKTSAGLIYKNQVIGFDKSSNSFELDKSFLWLKKDESIYRMSLSNDLTTFSSIKKIDRLTPQYKNIGSIQKIDNQLYFQTNNHFYKYSQEQDLFYEDKNLSKLFKNIPNINALSEDSQSNLWYAFDESIGVLMKRNKYYTNIVAPFSNLTGNLVNNYLSVNTIDSKNIFIGLTDGLAHYDSELLNNYVTKPKAFIRSFSFPGDTIVLGNNQNKIENIRIPYSSNHVRFTFSSPTYENLENVEFSYQLEPFDDKWSNWSTISIKEYTNLREGDYKMNVKVRNSYGIQSEPSTLLFTVSPPWYRHFLALIIYFVLIIIGIYVISNRIKMKIRKNKYYETIEQRRLYLEKESKIRQEQYDLEKEIEKLKNDKLQIKILAKDKELVNNSLQVVKKNKILNGIIHKLKEIDVEALDDSTKFQVSKLNKSIVKEVNTDKSWKDLEKHIKNVHFEFLKRLKEKYPTISPRELDLSTYLLMNMSTKEIAEIMNISTGGVELARYRLRKKLGLNKKENLIGFLMSI</sequence>
<dbReference type="InterPro" id="IPR011123">
    <property type="entry name" value="Y_Y_Y"/>
</dbReference>
<dbReference type="STRING" id="29534.SAMN05444366_1013"/>
<dbReference type="SUPFAM" id="SSF46894">
    <property type="entry name" value="C-terminal effector domain of the bipartite response regulators"/>
    <property type="match status" value="1"/>
</dbReference>
<dbReference type="InterPro" id="IPR000792">
    <property type="entry name" value="Tscrpt_reg_LuxR_C"/>
</dbReference>
<dbReference type="SMART" id="SM00421">
    <property type="entry name" value="HTH_LUXR"/>
    <property type="match status" value="1"/>
</dbReference>
<dbReference type="EMBL" id="FRBY01000001">
    <property type="protein sequence ID" value="SHL52687.1"/>
    <property type="molecule type" value="Genomic_DNA"/>
</dbReference>
<dbReference type="InterPro" id="IPR016032">
    <property type="entry name" value="Sig_transdc_resp-reg_C-effctor"/>
</dbReference>
<dbReference type="Gene3D" id="2.60.40.10">
    <property type="entry name" value="Immunoglobulins"/>
    <property type="match status" value="1"/>
</dbReference>
<protein>
    <submittedName>
        <fullName evidence="3">Regulatory protein, luxR family</fullName>
    </submittedName>
</protein>
<evidence type="ECO:0000256" key="1">
    <source>
        <dbReference type="SAM" id="Phobius"/>
    </source>
</evidence>
<organism evidence="3 4">
    <name type="scientific">Flavobacterium saccharophilum</name>
    <dbReference type="NCBI Taxonomy" id="29534"/>
    <lineage>
        <taxon>Bacteria</taxon>
        <taxon>Pseudomonadati</taxon>
        <taxon>Bacteroidota</taxon>
        <taxon>Flavobacteriia</taxon>
        <taxon>Flavobacteriales</taxon>
        <taxon>Flavobacteriaceae</taxon>
        <taxon>Flavobacterium</taxon>
    </lineage>
</organism>
<dbReference type="GO" id="GO:0003677">
    <property type="term" value="F:DNA binding"/>
    <property type="evidence" value="ECO:0007669"/>
    <property type="project" value="InterPro"/>
</dbReference>
<dbReference type="Pfam" id="PF07495">
    <property type="entry name" value="Y_Y_Y"/>
    <property type="match status" value="1"/>
</dbReference>